<evidence type="ECO:0000256" key="3">
    <source>
        <dbReference type="ARBA" id="ARBA00022723"/>
    </source>
</evidence>
<evidence type="ECO:0000256" key="1">
    <source>
        <dbReference type="ARBA" id="ARBA00001971"/>
    </source>
</evidence>
<keyword evidence="5" id="KW-0560">Oxidoreductase</keyword>
<dbReference type="Pfam" id="PF00067">
    <property type="entry name" value="p450"/>
    <property type="match status" value="1"/>
</dbReference>
<evidence type="ECO:0000256" key="2">
    <source>
        <dbReference type="ARBA" id="ARBA00010617"/>
    </source>
</evidence>
<evidence type="ECO:0000313" key="7">
    <source>
        <dbReference type="EMBL" id="CAK8671511.1"/>
    </source>
</evidence>
<name>A0ABP0EY38_CLALP</name>
<accession>A0ABP0EY38</accession>
<gene>
    <name evidence="7" type="ORF">CVLEPA_LOCUS569</name>
</gene>
<dbReference type="Proteomes" id="UP001642483">
    <property type="component" value="Unassembled WGS sequence"/>
</dbReference>
<protein>
    <recommendedName>
        <fullName evidence="9">Cytochrome P450</fullName>
    </recommendedName>
</protein>
<dbReference type="PANTHER" id="PTHR24300">
    <property type="entry name" value="CYTOCHROME P450 508A4-RELATED"/>
    <property type="match status" value="1"/>
</dbReference>
<dbReference type="InterPro" id="IPR001128">
    <property type="entry name" value="Cyt_P450"/>
</dbReference>
<comment type="cofactor">
    <cofactor evidence="1">
        <name>heme</name>
        <dbReference type="ChEBI" id="CHEBI:30413"/>
    </cofactor>
</comment>
<dbReference type="Gene3D" id="1.10.630.10">
    <property type="entry name" value="Cytochrome P450"/>
    <property type="match status" value="1"/>
</dbReference>
<comment type="similarity">
    <text evidence="2 5">Belongs to the cytochrome P450 family.</text>
</comment>
<dbReference type="PROSITE" id="PS00086">
    <property type="entry name" value="CYTOCHROME_P450"/>
    <property type="match status" value="1"/>
</dbReference>
<dbReference type="PRINTS" id="PR00463">
    <property type="entry name" value="EP450I"/>
</dbReference>
<dbReference type="InterPro" id="IPR017972">
    <property type="entry name" value="Cyt_P450_CS"/>
</dbReference>
<sequence length="507" mass="57992">MHVQCDMFSDLFSTVCWIFCSALNVWTILALLAVSFYQWWKKPHRSFPPGPRGLPIIGVLPWLGGDPQKVLFDWGQKYGPVMSVRMAGVDTVFLNTYDAINTAFVKQGDIFSGRAALRLVRDILGNNGLVLTDYGDKQLSQKRFAMKTLRKLGMGKPEMENIINEEMCHFANYLETKVGKPIDLALGYDNMTGNVICVTAFGRRFDYDDPQLKHIFQLLQNQYVADESLLILLFHFHDYIHFIPPFKAVKERFTKTEHAILDAMQTIIDEHKKNFQPDCIRDYIDAFLYEQKYGQEKKYFTETQLRVTCRDLFEAGTETTSTTLAWLFLGLLNYPEYHKHIVAEVDQILGSSSNPTMAHRSSMPVTCAFIQEVMRYCPIVPNSVGHKTTKDTELYGFTLPKGTNVMPNIYAAHFDPLTWPNPHEFNPGRHIDQDGKFLYSPKIIPFSLGKRACLGESLARMEVFLMFVGILQKFTITSGTSNLPSLTEGRLGFLYTTKPYKVILELR</sequence>
<dbReference type="PRINTS" id="PR00385">
    <property type="entry name" value="P450"/>
</dbReference>
<keyword evidence="5" id="KW-0349">Heme</keyword>
<keyword evidence="3 5" id="KW-0479">Metal-binding</keyword>
<evidence type="ECO:0000256" key="6">
    <source>
        <dbReference type="SAM" id="Phobius"/>
    </source>
</evidence>
<evidence type="ECO:0000256" key="5">
    <source>
        <dbReference type="RuleBase" id="RU000461"/>
    </source>
</evidence>
<keyword evidence="6" id="KW-1133">Transmembrane helix</keyword>
<feature type="transmembrane region" description="Helical" evidence="6">
    <location>
        <begin position="12"/>
        <end position="37"/>
    </location>
</feature>
<dbReference type="InterPro" id="IPR002401">
    <property type="entry name" value="Cyt_P450_E_grp-I"/>
</dbReference>
<organism evidence="7 8">
    <name type="scientific">Clavelina lepadiformis</name>
    <name type="common">Light-bulb sea squirt</name>
    <name type="synonym">Ascidia lepadiformis</name>
    <dbReference type="NCBI Taxonomy" id="159417"/>
    <lineage>
        <taxon>Eukaryota</taxon>
        <taxon>Metazoa</taxon>
        <taxon>Chordata</taxon>
        <taxon>Tunicata</taxon>
        <taxon>Ascidiacea</taxon>
        <taxon>Aplousobranchia</taxon>
        <taxon>Clavelinidae</taxon>
        <taxon>Clavelina</taxon>
    </lineage>
</organism>
<keyword evidence="5" id="KW-0503">Monooxygenase</keyword>
<dbReference type="InterPro" id="IPR036396">
    <property type="entry name" value="Cyt_P450_sf"/>
</dbReference>
<comment type="caution">
    <text evidence="7">The sequence shown here is derived from an EMBL/GenBank/DDBJ whole genome shotgun (WGS) entry which is preliminary data.</text>
</comment>
<dbReference type="PANTHER" id="PTHR24300:SF397">
    <property type="entry name" value="CYTOCHROME P450 2U1"/>
    <property type="match status" value="1"/>
</dbReference>
<keyword evidence="6" id="KW-0472">Membrane</keyword>
<keyword evidence="4 5" id="KW-0408">Iron</keyword>
<keyword evidence="8" id="KW-1185">Reference proteome</keyword>
<evidence type="ECO:0000256" key="4">
    <source>
        <dbReference type="ARBA" id="ARBA00023004"/>
    </source>
</evidence>
<keyword evidence="6" id="KW-0812">Transmembrane</keyword>
<dbReference type="SUPFAM" id="SSF48264">
    <property type="entry name" value="Cytochrome P450"/>
    <property type="match status" value="1"/>
</dbReference>
<proteinExistence type="inferred from homology"/>
<evidence type="ECO:0008006" key="9">
    <source>
        <dbReference type="Google" id="ProtNLM"/>
    </source>
</evidence>
<reference evidence="7 8" key="1">
    <citation type="submission" date="2024-02" db="EMBL/GenBank/DDBJ databases">
        <authorList>
            <person name="Daric V."/>
            <person name="Darras S."/>
        </authorList>
    </citation>
    <scope>NUCLEOTIDE SEQUENCE [LARGE SCALE GENOMIC DNA]</scope>
</reference>
<dbReference type="InterPro" id="IPR050182">
    <property type="entry name" value="Cytochrome_P450_fam2"/>
</dbReference>
<dbReference type="EMBL" id="CAWYQH010000001">
    <property type="protein sequence ID" value="CAK8671511.1"/>
    <property type="molecule type" value="Genomic_DNA"/>
</dbReference>
<evidence type="ECO:0000313" key="8">
    <source>
        <dbReference type="Proteomes" id="UP001642483"/>
    </source>
</evidence>